<accession>A0ACD3A2E4</accession>
<gene>
    <name evidence="1" type="ORF">BDN72DRAFT_574297</name>
</gene>
<evidence type="ECO:0000313" key="2">
    <source>
        <dbReference type="Proteomes" id="UP000308600"/>
    </source>
</evidence>
<evidence type="ECO:0000313" key="1">
    <source>
        <dbReference type="EMBL" id="TFK59821.1"/>
    </source>
</evidence>
<name>A0ACD3A2E4_9AGAR</name>
<reference evidence="1 2" key="1">
    <citation type="journal article" date="2019" name="Nat. Ecol. Evol.">
        <title>Megaphylogeny resolves global patterns of mushroom evolution.</title>
        <authorList>
            <person name="Varga T."/>
            <person name="Krizsan K."/>
            <person name="Foldi C."/>
            <person name="Dima B."/>
            <person name="Sanchez-Garcia M."/>
            <person name="Sanchez-Ramirez S."/>
            <person name="Szollosi G.J."/>
            <person name="Szarkandi J.G."/>
            <person name="Papp V."/>
            <person name="Albert L."/>
            <person name="Andreopoulos W."/>
            <person name="Angelini C."/>
            <person name="Antonin V."/>
            <person name="Barry K.W."/>
            <person name="Bougher N.L."/>
            <person name="Buchanan P."/>
            <person name="Buyck B."/>
            <person name="Bense V."/>
            <person name="Catcheside P."/>
            <person name="Chovatia M."/>
            <person name="Cooper J."/>
            <person name="Damon W."/>
            <person name="Desjardin D."/>
            <person name="Finy P."/>
            <person name="Geml J."/>
            <person name="Haridas S."/>
            <person name="Hughes K."/>
            <person name="Justo A."/>
            <person name="Karasinski D."/>
            <person name="Kautmanova I."/>
            <person name="Kiss B."/>
            <person name="Kocsube S."/>
            <person name="Kotiranta H."/>
            <person name="LaButti K.M."/>
            <person name="Lechner B.E."/>
            <person name="Liimatainen K."/>
            <person name="Lipzen A."/>
            <person name="Lukacs Z."/>
            <person name="Mihaltcheva S."/>
            <person name="Morgado L.N."/>
            <person name="Niskanen T."/>
            <person name="Noordeloos M.E."/>
            <person name="Ohm R.A."/>
            <person name="Ortiz-Santana B."/>
            <person name="Ovrebo C."/>
            <person name="Racz N."/>
            <person name="Riley R."/>
            <person name="Savchenko A."/>
            <person name="Shiryaev A."/>
            <person name="Soop K."/>
            <person name="Spirin V."/>
            <person name="Szebenyi C."/>
            <person name="Tomsovsky M."/>
            <person name="Tulloss R.E."/>
            <person name="Uehling J."/>
            <person name="Grigoriev I.V."/>
            <person name="Vagvolgyi C."/>
            <person name="Papp T."/>
            <person name="Martin F.M."/>
            <person name="Miettinen O."/>
            <person name="Hibbett D.S."/>
            <person name="Nagy L.G."/>
        </authorList>
    </citation>
    <scope>NUCLEOTIDE SEQUENCE [LARGE SCALE GENOMIC DNA]</scope>
    <source>
        <strain evidence="1 2">NL-1719</strain>
    </source>
</reference>
<keyword evidence="2" id="KW-1185">Reference proteome</keyword>
<dbReference type="Proteomes" id="UP000308600">
    <property type="component" value="Unassembled WGS sequence"/>
</dbReference>
<dbReference type="EMBL" id="ML208887">
    <property type="protein sequence ID" value="TFK59821.1"/>
    <property type="molecule type" value="Genomic_DNA"/>
</dbReference>
<protein>
    <submittedName>
        <fullName evidence="1">Ankyrin</fullName>
    </submittedName>
</protein>
<organism evidence="1 2">
    <name type="scientific">Pluteus cervinus</name>
    <dbReference type="NCBI Taxonomy" id="181527"/>
    <lineage>
        <taxon>Eukaryota</taxon>
        <taxon>Fungi</taxon>
        <taxon>Dikarya</taxon>
        <taxon>Basidiomycota</taxon>
        <taxon>Agaricomycotina</taxon>
        <taxon>Agaricomycetes</taxon>
        <taxon>Agaricomycetidae</taxon>
        <taxon>Agaricales</taxon>
        <taxon>Pluteineae</taxon>
        <taxon>Pluteaceae</taxon>
        <taxon>Pluteus</taxon>
    </lineage>
</organism>
<feature type="non-terminal residue" evidence="1">
    <location>
        <position position="1"/>
    </location>
</feature>
<sequence length="1762" mass="197464">SLDEALQPSLDDEADLRKLFATDKGNARLQNPYVGLVDVFGAPVDIRTTRARVVKDEEDWSAKYVLPLTEEQRRKEGTPCMAENFEEFKKNWALFTEGSLSQLVDWNNVVAAGGSVHACLSPLSAEQKASKRSIRKHYHAVAYPTSDVDLFLWGLTPEQAEKKINTIYEAIRDSVPWDVTCVRTKHTVSIHCQYPYRSIQVVLRLYSSPSEILTGFDVDAPCFAYDGQRVWGNPRAIVSMMRQCNTIDVTRRSPSYEVRLTKYSRRDLEVYVPSLRRADIDPTIYERAINRIEGLARLLVLEKLSDTDARYKFLDSRRNLRGRPNALNRYTRSLDKKKYRGDLKADLSIGGLQWNDYDVVSLHIPYGPGWDSRRIEKLVYRTDLGMNSTFNPKNKKRRLHRHVAFFGTMDECIEDCCEHCPDPVDDEERALQVEEDKQCLRGRISFIQDNPGRQSLSGSFNPIDVGEWSEQVYIGINAKFFAAIAAHDVSVVKSMIAAGQDLHRRDHVGRSCLHVAILCGAEEVAFELIDAGARMTARLVDGRSSLHLAAQYDQRNVIKKLLEKSAVNDDQAKEAAEKKKQEAEAKKNKKKDEDAMDEDGDVDEEAERDSSEDDWDSEEDKKKKKGNEDEQEKKENSGDIPDDALDEPDVLDVNLPDWDFVFTPLCYAVLSGSPEAVETLITAGADPKFVPKVANGKPLYHPLLVTNLRDDKTQVAKIIERLLLGGASSSTSEHSRTIFYRSVVAGNLDVVAALLRHDPNAATVIDYPQASVHQMAFPINEAIMRYNYAMVALLLAHGAKPYYSEEWIVQQNFSATTYNGIQAISPDKAVQPLEIAFTTQSDVVSLLVALGAPINTAIKEAYAGDPNRLTFLDWVDRCIASITTTFETTQKSIDEDLEKEKEDSETPQDTLADKEGAPSPWNAYREKEMKKVLGTNTTGYSKNPFILENQIKYTQTKQWYTGVKELLSARGAKSWDDLFPDNKSTAPKNSATDKRARMARMRQKRGGTSGYVYINTSHRSEGPAAVEGPAYDELFEACFNGDNEKVQKLCLPDSVDGGLALKALRITVEIAHPENQYMKTGITPLTVAIANKKWETAKLILAVAMAQYKKRDEEESFKVSDYTGDDSDSEEEDSMDTDEPDLRINFIDVAKRSSAVQCDVPPKQLLVGKYNFTSKENGPLSKAIYDDDFEAFINVGALYTVLPTAIEFEDVHLEGILYNDRPEMLDQIIRWSGLGLDDTAVPEPEEKPADAVTEKRKLYLGLNVHGKKRVDLVKQKDPHSGGDALKAIHPLVWRAARCGAKKIIEYLASDRPLTAYKFYASTHRNDIAQRLKYTQNLEKVLPEWLGWTISPLGESPLTSAIMGRNMDIIKFLFGKMPKLMGSTLHTKIKFIGYNSLLLATDLHDPTNFDIPEFLLGQSISPVEADSIRGWNIYHICCSKNHVGLLDFFLKKLPKDLSQGLLNQQSKKRLNTPLHLAVKLGSIGCVKLIVEFTQGNLLARNLSGSIPLHLAVSCGFPKITGLLVKYSPPEALYTENAVGEVPLAMAKLASVQSKINDRGQQIQNLELRNYQPTQPREIPSVQNIENEVTKLRGTLQALFQDGKLLQGTKLAQELLDFADRIESRIPEIKAARAEAKAIHERYGYKLDKKGLDDTIDTKDLPATLTIIQEAISANPGKRQLVHLIDVQTSVHSHLPNSKKPQVDVVEALRSKRRGQEMLEDEEIEGAKERTKGMVFSVVNVIDDRPGSHFSFSFDGVGVDEAST</sequence>
<proteinExistence type="predicted"/>